<keyword evidence="2" id="KW-0732">Signal</keyword>
<gene>
    <name evidence="3" type="ORF">AAIG11_01025</name>
</gene>
<organism evidence="3 4">
    <name type="scientific">Anoxynatronum sibiricum</name>
    <dbReference type="NCBI Taxonomy" id="210623"/>
    <lineage>
        <taxon>Bacteria</taxon>
        <taxon>Bacillati</taxon>
        <taxon>Bacillota</taxon>
        <taxon>Clostridia</taxon>
        <taxon>Eubacteriales</taxon>
        <taxon>Clostridiaceae</taxon>
        <taxon>Anoxynatronum</taxon>
    </lineage>
</organism>
<feature type="signal peptide" evidence="2">
    <location>
        <begin position="1"/>
        <end position="23"/>
    </location>
</feature>
<keyword evidence="1" id="KW-0472">Membrane</keyword>
<accession>A0ABU9VRH4</accession>
<proteinExistence type="predicted"/>
<dbReference type="EMBL" id="JBCITM010000001">
    <property type="protein sequence ID" value="MEN1759041.1"/>
    <property type="molecule type" value="Genomic_DNA"/>
</dbReference>
<name>A0ABU9VRH4_9CLOT</name>
<evidence type="ECO:0000256" key="1">
    <source>
        <dbReference type="SAM" id="Phobius"/>
    </source>
</evidence>
<dbReference type="Gene3D" id="2.60.40.3680">
    <property type="match status" value="1"/>
</dbReference>
<keyword evidence="4" id="KW-1185">Reference proteome</keyword>
<evidence type="ECO:0000313" key="3">
    <source>
        <dbReference type="EMBL" id="MEN1759041.1"/>
    </source>
</evidence>
<reference evidence="3 4" key="1">
    <citation type="submission" date="2024-04" db="EMBL/GenBank/DDBJ databases">
        <title>Genome sequencing and metabolic network reconstruction of aminoacids and betaine degradation by Anoxynatronum sibiricum.</title>
        <authorList>
            <person name="Detkova E.N."/>
            <person name="Boltjanskaja Y.V."/>
            <person name="Mardanov A.V."/>
            <person name="Kevbrin V."/>
        </authorList>
    </citation>
    <scope>NUCLEOTIDE SEQUENCE [LARGE SCALE GENOMIC DNA]</scope>
    <source>
        <strain evidence="3 4">Z-7981</strain>
    </source>
</reference>
<evidence type="ECO:0008006" key="5">
    <source>
        <dbReference type="Google" id="ProtNLM"/>
    </source>
</evidence>
<feature type="chain" id="PRO_5045885181" description="Dolichyl-diphosphooligosaccharide--protein glycosyltransferase subunit 1" evidence="2">
    <location>
        <begin position="24"/>
        <end position="328"/>
    </location>
</feature>
<feature type="transmembrane region" description="Helical" evidence="1">
    <location>
        <begin position="293"/>
        <end position="319"/>
    </location>
</feature>
<evidence type="ECO:0000313" key="4">
    <source>
        <dbReference type="Proteomes" id="UP001407405"/>
    </source>
</evidence>
<dbReference type="Proteomes" id="UP001407405">
    <property type="component" value="Unassembled WGS sequence"/>
</dbReference>
<keyword evidence="1" id="KW-1133">Transmembrane helix</keyword>
<evidence type="ECO:0000256" key="2">
    <source>
        <dbReference type="SAM" id="SignalP"/>
    </source>
</evidence>
<protein>
    <recommendedName>
        <fullName evidence="5">Dolichyl-diphosphooligosaccharide--protein glycosyltransferase subunit 1</fullName>
    </recommendedName>
</protein>
<sequence length="328" mass="37264">MQRLLKILSVCFIMLILLLPVQAHGNAGPVIYDEDPVFSIMADNDSKLAVIEEDLVIDLSQEGRFTAHIKATYHMQNQHHEELRQGMLFPFISVYGHSSLEEVVIQVDGVSIPVEAHHLFNLPMDHYMRGDGSAYEEYVQQLQATTLDKIIEVMKDGDDLPIRPETKADGDEIHVGAFTYDVDFAPGEVREVQVQYTVRTSQDRSETVKYSSLVAYFLRPASRWQSFENLTVTVIPHEEQPFLLESSLSLAYDQATQHYTGSFETLPDQDLVFRMYHRQKPETGLLRILSDPYILLLIIPAALVLAVLVLVTVVVLMAMKKSKMNLRD</sequence>
<comment type="caution">
    <text evidence="3">The sequence shown here is derived from an EMBL/GenBank/DDBJ whole genome shotgun (WGS) entry which is preliminary data.</text>
</comment>
<keyword evidence="1" id="KW-0812">Transmembrane</keyword>